<evidence type="ECO:0000313" key="3">
    <source>
        <dbReference type="Proteomes" id="UP000683000"/>
    </source>
</evidence>
<protein>
    <submittedName>
        <fullName evidence="2">Uncharacterized protein</fullName>
    </submittedName>
</protein>
<gene>
    <name evidence="2" type="ORF">JVT61DRAFT_8155</name>
</gene>
<dbReference type="OrthoDB" id="5366606at2759"/>
<comment type="caution">
    <text evidence="2">The sequence shown here is derived from an EMBL/GenBank/DDBJ whole genome shotgun (WGS) entry which is preliminary data.</text>
</comment>
<feature type="compositionally biased region" description="Low complexity" evidence="1">
    <location>
        <begin position="13"/>
        <end position="24"/>
    </location>
</feature>
<accession>A0A8I3AE58</accession>
<dbReference type="AlphaFoldDB" id="A0A8I3AE58"/>
<sequence>MKPVRRPACLRPSPTSSTSSSTKASTLLILTRPRLTLFSTTGIFQPRQNITVKRYIKSDVFTVFTISTAVAVDPPHETQELKVADHIDSIARFWALLRNFPGLFLNPLGGTQDLYGRDASIMEVTTPEEMIDAIRDQWEIPPPSEEQKAQFDEVVSIIDKWCMHGCA</sequence>
<dbReference type="Proteomes" id="UP000683000">
    <property type="component" value="Unassembled WGS sequence"/>
</dbReference>
<proteinExistence type="predicted"/>
<dbReference type="EMBL" id="JAGFBS010000003">
    <property type="protein sequence ID" value="KAG6380073.1"/>
    <property type="molecule type" value="Genomic_DNA"/>
</dbReference>
<name>A0A8I3AE58_9AGAM</name>
<reference evidence="2" key="1">
    <citation type="submission" date="2021-03" db="EMBL/GenBank/DDBJ databases">
        <title>Evolutionary innovations through gain and loss of genes in the ectomycorrhizal Boletales.</title>
        <authorList>
            <person name="Wu G."/>
            <person name="Miyauchi S."/>
            <person name="Morin E."/>
            <person name="Yang Z.-L."/>
            <person name="Xu J."/>
            <person name="Martin F.M."/>
        </authorList>
    </citation>
    <scope>NUCLEOTIDE SEQUENCE</scope>
    <source>
        <strain evidence="2">BR01</strain>
    </source>
</reference>
<evidence type="ECO:0000256" key="1">
    <source>
        <dbReference type="SAM" id="MobiDB-lite"/>
    </source>
</evidence>
<evidence type="ECO:0000313" key="2">
    <source>
        <dbReference type="EMBL" id="KAG6380073.1"/>
    </source>
</evidence>
<keyword evidence="3" id="KW-1185">Reference proteome</keyword>
<organism evidence="2 3">
    <name type="scientific">Boletus reticuloceps</name>
    <dbReference type="NCBI Taxonomy" id="495285"/>
    <lineage>
        <taxon>Eukaryota</taxon>
        <taxon>Fungi</taxon>
        <taxon>Dikarya</taxon>
        <taxon>Basidiomycota</taxon>
        <taxon>Agaricomycotina</taxon>
        <taxon>Agaricomycetes</taxon>
        <taxon>Agaricomycetidae</taxon>
        <taxon>Boletales</taxon>
        <taxon>Boletineae</taxon>
        <taxon>Boletaceae</taxon>
        <taxon>Boletoideae</taxon>
        <taxon>Boletus</taxon>
    </lineage>
</organism>
<feature type="region of interest" description="Disordered" evidence="1">
    <location>
        <begin position="1"/>
        <end position="24"/>
    </location>
</feature>